<evidence type="ECO:0000259" key="6">
    <source>
        <dbReference type="PROSITE" id="PS51935"/>
    </source>
</evidence>
<evidence type="ECO:0000256" key="5">
    <source>
        <dbReference type="SAM" id="Phobius"/>
    </source>
</evidence>
<keyword evidence="8" id="KW-1185">Reference proteome</keyword>
<protein>
    <submittedName>
        <fullName evidence="7">Transglycosylase TgdA</fullName>
    </submittedName>
</protein>
<evidence type="ECO:0000256" key="1">
    <source>
        <dbReference type="ARBA" id="ARBA00007074"/>
    </source>
</evidence>
<dbReference type="SUPFAM" id="SSF54001">
    <property type="entry name" value="Cysteine proteinases"/>
    <property type="match status" value="1"/>
</dbReference>
<sequence length="353" mass="36844">MRAVSGAAKAAAAGVIGVGMLGIAFLAIIGAALQDDQKPDPLGNIGVAGGKLNTKNVPKEFLPWVLKAGAMCPEAPPPIIAAQIEAESNWDPTVTSPVGAMGISQFMPDTWREWGVDADGDGKKDAYTAADGIMSQGRYDCYVAGKVKSYGITGVDPVRLMLGGYNAGPEAVRLARGIPRNSETQGYVRDIMKLAATKYTAPGSGTTTGVPLPSGDFGGRVISQASLGLGIPYSWGGGTVNGPSPGFAQGAGTVGFDCSSFVMWAIYQASKGAITVPRTTEDQARAGQEIRPEDMRPGDVVLFSLHGGGYDHVGIYVGGTTMIHAPKTGDVVKFADMSDPYYGSKSRMIRRFW</sequence>
<dbReference type="Proteomes" id="UP001500879">
    <property type="component" value="Unassembled WGS sequence"/>
</dbReference>
<keyword evidence="3" id="KW-0378">Hydrolase</keyword>
<dbReference type="Pfam" id="PF00877">
    <property type="entry name" value="NLPC_P60"/>
    <property type="match status" value="1"/>
</dbReference>
<dbReference type="InterPro" id="IPR038765">
    <property type="entry name" value="Papain-like_cys_pep_sf"/>
</dbReference>
<evidence type="ECO:0000256" key="3">
    <source>
        <dbReference type="ARBA" id="ARBA00022801"/>
    </source>
</evidence>
<dbReference type="EMBL" id="BAAABX010000093">
    <property type="protein sequence ID" value="GAA0439055.1"/>
    <property type="molecule type" value="Genomic_DNA"/>
</dbReference>
<organism evidence="7 8">
    <name type="scientific">Streptomyces luteireticuli</name>
    <dbReference type="NCBI Taxonomy" id="173858"/>
    <lineage>
        <taxon>Bacteria</taxon>
        <taxon>Bacillati</taxon>
        <taxon>Actinomycetota</taxon>
        <taxon>Actinomycetes</taxon>
        <taxon>Kitasatosporales</taxon>
        <taxon>Streptomycetaceae</taxon>
        <taxon>Streptomyces</taxon>
    </lineage>
</organism>
<keyword evidence="4" id="KW-0788">Thiol protease</keyword>
<dbReference type="Pfam" id="PF13406">
    <property type="entry name" value="SLT_2"/>
    <property type="match status" value="1"/>
</dbReference>
<dbReference type="InterPro" id="IPR023346">
    <property type="entry name" value="Lysozyme-like_dom_sf"/>
</dbReference>
<dbReference type="PANTHER" id="PTHR47053:SF1">
    <property type="entry name" value="MUREIN DD-ENDOPEPTIDASE MEPH-RELATED"/>
    <property type="match status" value="1"/>
</dbReference>
<name>A0ABN0Z9U3_9ACTN</name>
<dbReference type="InterPro" id="IPR051202">
    <property type="entry name" value="Peptidase_C40"/>
</dbReference>
<dbReference type="CDD" id="cd13399">
    <property type="entry name" value="Slt35-like"/>
    <property type="match status" value="1"/>
</dbReference>
<feature type="transmembrane region" description="Helical" evidence="5">
    <location>
        <begin position="12"/>
        <end position="33"/>
    </location>
</feature>
<dbReference type="InterPro" id="IPR000064">
    <property type="entry name" value="NLP_P60_dom"/>
</dbReference>
<dbReference type="Gene3D" id="3.90.1720.10">
    <property type="entry name" value="endopeptidase domain like (from Nostoc punctiforme)"/>
    <property type="match status" value="1"/>
</dbReference>
<keyword evidence="5" id="KW-0472">Membrane</keyword>
<evidence type="ECO:0000313" key="8">
    <source>
        <dbReference type="Proteomes" id="UP001500879"/>
    </source>
</evidence>
<dbReference type="Gene3D" id="1.10.530.10">
    <property type="match status" value="1"/>
</dbReference>
<dbReference type="InterPro" id="IPR031304">
    <property type="entry name" value="SLT_2"/>
</dbReference>
<accession>A0ABN0Z9U3</accession>
<feature type="domain" description="NlpC/P60" evidence="6">
    <location>
        <begin position="215"/>
        <end position="353"/>
    </location>
</feature>
<keyword evidence="2" id="KW-0645">Protease</keyword>
<reference evidence="7 8" key="1">
    <citation type="journal article" date="2019" name="Int. J. Syst. Evol. Microbiol.">
        <title>The Global Catalogue of Microorganisms (GCM) 10K type strain sequencing project: providing services to taxonomists for standard genome sequencing and annotation.</title>
        <authorList>
            <consortium name="The Broad Institute Genomics Platform"/>
            <consortium name="The Broad Institute Genome Sequencing Center for Infectious Disease"/>
            <person name="Wu L."/>
            <person name="Ma J."/>
        </authorList>
    </citation>
    <scope>NUCLEOTIDE SEQUENCE [LARGE SCALE GENOMIC DNA]</scope>
    <source>
        <strain evidence="7 8">JCM 4788</strain>
    </source>
</reference>
<dbReference type="PANTHER" id="PTHR47053">
    <property type="entry name" value="MUREIN DD-ENDOPEPTIDASE MEPH-RELATED"/>
    <property type="match status" value="1"/>
</dbReference>
<gene>
    <name evidence="7" type="primary">tgdA_2</name>
    <name evidence="7" type="ORF">GCM10010357_70570</name>
</gene>
<keyword evidence="5" id="KW-0812">Transmembrane</keyword>
<comment type="caution">
    <text evidence="7">The sequence shown here is derived from an EMBL/GenBank/DDBJ whole genome shotgun (WGS) entry which is preliminary data.</text>
</comment>
<proteinExistence type="inferred from homology"/>
<keyword evidence="5" id="KW-1133">Transmembrane helix</keyword>
<evidence type="ECO:0000256" key="4">
    <source>
        <dbReference type="ARBA" id="ARBA00022807"/>
    </source>
</evidence>
<evidence type="ECO:0000313" key="7">
    <source>
        <dbReference type="EMBL" id="GAA0439055.1"/>
    </source>
</evidence>
<dbReference type="RefSeq" id="WP_344033162.1">
    <property type="nucleotide sequence ID" value="NZ_BAAABX010000093.1"/>
</dbReference>
<dbReference type="SUPFAM" id="SSF53955">
    <property type="entry name" value="Lysozyme-like"/>
    <property type="match status" value="1"/>
</dbReference>
<evidence type="ECO:0000256" key="2">
    <source>
        <dbReference type="ARBA" id="ARBA00022670"/>
    </source>
</evidence>
<comment type="similarity">
    <text evidence="1">Belongs to the peptidase C40 family.</text>
</comment>
<dbReference type="PROSITE" id="PS51935">
    <property type="entry name" value="NLPC_P60"/>
    <property type="match status" value="1"/>
</dbReference>